<dbReference type="KEGG" id="tbi:Tbis_0241"/>
<reference evidence="1 2" key="1">
    <citation type="submission" date="2010-01" db="EMBL/GenBank/DDBJ databases">
        <title>The complete genome of Thermobispora bispora DSM 43833.</title>
        <authorList>
            <consortium name="US DOE Joint Genome Institute (JGI-PGF)"/>
            <person name="Lucas S."/>
            <person name="Copeland A."/>
            <person name="Lapidus A."/>
            <person name="Glavina del Rio T."/>
            <person name="Dalin E."/>
            <person name="Tice H."/>
            <person name="Bruce D."/>
            <person name="Goodwin L."/>
            <person name="Pitluck S."/>
            <person name="Kyrpides N."/>
            <person name="Mavromatis K."/>
            <person name="Ivanova N."/>
            <person name="Mikhailova N."/>
            <person name="Chertkov O."/>
            <person name="Brettin T."/>
            <person name="Detter J.C."/>
            <person name="Han C."/>
            <person name="Larimer F."/>
            <person name="Land M."/>
            <person name="Hauser L."/>
            <person name="Markowitz V."/>
            <person name="Cheng J.-F."/>
            <person name="Hugenholtz P."/>
            <person name="Woyke T."/>
            <person name="Wu D."/>
            <person name="Jando M."/>
            <person name="Schneider S."/>
            <person name="Klenk H.-P."/>
            <person name="Eisen J.A."/>
        </authorList>
    </citation>
    <scope>NUCLEOTIDE SEQUENCE [LARGE SCALE GENOMIC DNA]</scope>
    <source>
        <strain evidence="2">ATCC 19993 / DSM 43833 / CBS 139.67 / JCM 10125 / KCTC 9307 / NBRC 14880 / R51</strain>
    </source>
</reference>
<protein>
    <recommendedName>
        <fullName evidence="3">Tetratricopeptide repeat protein</fullName>
    </recommendedName>
</protein>
<sequence>MTSEQLNRLLDQALLQGDHDALAGRLDALAREYESGEMSRAAVLVLAAEQWRLAGRPEIALERYQQAAEDGGDVVIDPRAGIADTLFELGRADEARRALAELWDEGGWTPDTALAVAETLVAYGDLPAAHEWATAGVRACQGPTATRDALLRLRYRIRVDLGMPEDQLDAMLDGAG</sequence>
<dbReference type="eggNOG" id="COG3118">
    <property type="taxonomic scope" value="Bacteria"/>
</dbReference>
<organism evidence="1 2">
    <name type="scientific">Thermobispora bispora (strain ATCC 19993 / DSM 43833 / CBS 139.67 / JCM 10125 / KCTC 9307 / NBRC 14880 / R51)</name>
    <dbReference type="NCBI Taxonomy" id="469371"/>
    <lineage>
        <taxon>Bacteria</taxon>
        <taxon>Bacillati</taxon>
        <taxon>Actinomycetota</taxon>
        <taxon>Actinomycetes</taxon>
        <taxon>Streptosporangiales</taxon>
        <taxon>Streptosporangiaceae</taxon>
        <taxon>Thermobispora</taxon>
    </lineage>
</organism>
<dbReference type="SUPFAM" id="SSF48452">
    <property type="entry name" value="TPR-like"/>
    <property type="match status" value="1"/>
</dbReference>
<dbReference type="AlphaFoldDB" id="D6Y3E4"/>
<dbReference type="EMBL" id="CP001874">
    <property type="protein sequence ID" value="ADG86973.1"/>
    <property type="molecule type" value="Genomic_DNA"/>
</dbReference>
<dbReference type="Proteomes" id="UP000006640">
    <property type="component" value="Chromosome"/>
</dbReference>
<name>D6Y3E4_THEBD</name>
<dbReference type="HOGENOM" id="CLU_122775_0_0_11"/>
<evidence type="ECO:0000313" key="1">
    <source>
        <dbReference type="EMBL" id="ADG86973.1"/>
    </source>
</evidence>
<proteinExistence type="predicted"/>
<keyword evidence="2" id="KW-1185">Reference proteome</keyword>
<evidence type="ECO:0008006" key="3">
    <source>
        <dbReference type="Google" id="ProtNLM"/>
    </source>
</evidence>
<evidence type="ECO:0000313" key="2">
    <source>
        <dbReference type="Proteomes" id="UP000006640"/>
    </source>
</evidence>
<dbReference type="Gene3D" id="1.25.40.10">
    <property type="entry name" value="Tetratricopeptide repeat domain"/>
    <property type="match status" value="1"/>
</dbReference>
<dbReference type="InterPro" id="IPR011990">
    <property type="entry name" value="TPR-like_helical_dom_sf"/>
</dbReference>
<accession>D6Y3E4</accession>
<dbReference type="STRING" id="469371.Tbis_0241"/>
<gene>
    <name evidence="1" type="ordered locus">Tbis_0241</name>
</gene>